<feature type="transmembrane region" description="Helical" evidence="1">
    <location>
        <begin position="6"/>
        <end position="22"/>
    </location>
</feature>
<gene>
    <name evidence="2" type="ORF">NCTC12872_00913</name>
    <name evidence="3" type="ORF">NCTC12872_02076</name>
</gene>
<sequence>MIATIILGIFTLLVMTLFLKWLGINPFILLGSVIIIGLVYLALWLNTSEFPYGIFVGAAITLFAIVYSIKVWRDPAYKSLTSSEKWRILNGQDPFK</sequence>
<dbReference type="EMBL" id="UGTA01000003">
    <property type="protein sequence ID" value="SUB76445.1"/>
    <property type="molecule type" value="Genomic_DNA"/>
</dbReference>
<keyword evidence="4" id="KW-1185">Reference proteome</keyword>
<dbReference type="Proteomes" id="UP000255417">
    <property type="component" value="Unassembled WGS sequence"/>
</dbReference>
<keyword evidence="1" id="KW-1133">Transmembrane helix</keyword>
<keyword evidence="1" id="KW-0472">Membrane</keyword>
<reference evidence="2 4" key="1">
    <citation type="submission" date="2018-06" db="EMBL/GenBank/DDBJ databases">
        <authorList>
            <consortium name="Pathogen Informatics"/>
            <person name="Doyle S."/>
        </authorList>
    </citation>
    <scope>NUCLEOTIDE SEQUENCE [LARGE SCALE GENOMIC DNA]</scope>
    <source>
        <strain evidence="2 4">NCTC12872</strain>
    </source>
</reference>
<dbReference type="AlphaFoldDB" id="A0A379C9K0"/>
<dbReference type="RefSeq" id="WP_115315449.1">
    <property type="nucleotide sequence ID" value="NZ_LWIF01000001.1"/>
</dbReference>
<protein>
    <submittedName>
        <fullName evidence="2">Uncharacterized protein</fullName>
    </submittedName>
</protein>
<proteinExistence type="predicted"/>
<evidence type="ECO:0000313" key="3">
    <source>
        <dbReference type="EMBL" id="SUB76445.1"/>
    </source>
</evidence>
<evidence type="ECO:0000313" key="2">
    <source>
        <dbReference type="EMBL" id="SUB58944.1"/>
    </source>
</evidence>
<evidence type="ECO:0000313" key="4">
    <source>
        <dbReference type="Proteomes" id="UP000255417"/>
    </source>
</evidence>
<name>A0A379C9K0_9PAST</name>
<feature type="transmembrane region" description="Helical" evidence="1">
    <location>
        <begin position="27"/>
        <end position="44"/>
    </location>
</feature>
<dbReference type="EMBL" id="UGTA01000001">
    <property type="protein sequence ID" value="SUB58944.1"/>
    <property type="molecule type" value="Genomic_DNA"/>
</dbReference>
<evidence type="ECO:0000256" key="1">
    <source>
        <dbReference type="SAM" id="Phobius"/>
    </source>
</evidence>
<feature type="transmembrane region" description="Helical" evidence="1">
    <location>
        <begin position="50"/>
        <end position="69"/>
    </location>
</feature>
<accession>A0A379C9K0</accession>
<keyword evidence="1" id="KW-0812">Transmembrane</keyword>
<organism evidence="2 4">
    <name type="scientific">Phocoenobacter uteri</name>
    <dbReference type="NCBI Taxonomy" id="146806"/>
    <lineage>
        <taxon>Bacteria</taxon>
        <taxon>Pseudomonadati</taxon>
        <taxon>Pseudomonadota</taxon>
        <taxon>Gammaproteobacteria</taxon>
        <taxon>Pasteurellales</taxon>
        <taxon>Pasteurellaceae</taxon>
        <taxon>Phocoenobacter</taxon>
    </lineage>
</organism>